<dbReference type="Proteomes" id="UP000018072">
    <property type="component" value="Unassembled WGS sequence"/>
</dbReference>
<evidence type="ECO:0000313" key="1">
    <source>
        <dbReference type="EMBL" id="CDE31443.1"/>
    </source>
</evidence>
<evidence type="ECO:0008006" key="2">
    <source>
        <dbReference type="Google" id="ProtNLM"/>
    </source>
</evidence>
<protein>
    <recommendedName>
        <fullName evidence="2">DUF4294 domain-containing protein</fullName>
    </recommendedName>
</protein>
<dbReference type="STRING" id="1263103.BN741_01031"/>
<reference evidence="1" key="1">
    <citation type="submission" date="2012-11" db="EMBL/GenBank/DDBJ databases">
        <title>Dependencies among metagenomic species, viruses, plasmids and units of genetic variation.</title>
        <authorList>
            <person name="Nielsen H.B."/>
            <person name="Almeida M."/>
            <person name="Juncker A.S."/>
            <person name="Rasmussen S."/>
            <person name="Li J."/>
            <person name="Sunagawa S."/>
            <person name="Plichta D."/>
            <person name="Gautier L."/>
            <person name="Le Chatelier E."/>
            <person name="Peletier E."/>
            <person name="Bonde I."/>
            <person name="Nielsen T."/>
            <person name="Manichanh C."/>
            <person name="Arumugam M."/>
            <person name="Batto J."/>
            <person name="Santos M.B.Q.D."/>
            <person name="Blom N."/>
            <person name="Borruel N."/>
            <person name="Burgdorf K.S."/>
            <person name="Boumezbeur F."/>
            <person name="Casellas F."/>
            <person name="Dore J."/>
            <person name="Guarner F."/>
            <person name="Hansen T."/>
            <person name="Hildebrand F."/>
            <person name="Kaas R.S."/>
            <person name="Kennedy S."/>
            <person name="Kristiansen K."/>
            <person name="Kultima J.R."/>
            <person name="Leonard P."/>
            <person name="Levenez F."/>
            <person name="Lund O."/>
            <person name="Moumen B."/>
            <person name="Le Paslier D."/>
            <person name="Pons N."/>
            <person name="Pedersen O."/>
            <person name="Prifti E."/>
            <person name="Qin J."/>
            <person name="Raes J."/>
            <person name="Tap J."/>
            <person name="Tims S."/>
            <person name="Ussery D.W."/>
            <person name="Yamada T."/>
            <person name="MetaHit consortium"/>
            <person name="Renault P."/>
            <person name="Sicheritz-Ponten T."/>
            <person name="Bork P."/>
            <person name="Wang J."/>
            <person name="Brunak S."/>
            <person name="Ehrlich S.D."/>
        </authorList>
    </citation>
    <scope>NUCLEOTIDE SEQUENCE [LARGE SCALE GENOMIC DNA]</scope>
</reference>
<dbReference type="InterPro" id="IPR025636">
    <property type="entry name" value="DUF4294"/>
</dbReference>
<name>R7GXG7_9BACT</name>
<gene>
    <name evidence="1" type="ORF">BN741_01031</name>
</gene>
<sequence length="226" mass="25600">MYLFGFFCVLLSDMKQRLSILIIAIFCHLALMAQAGLDVAGETDGSDAANQPAFVPMVKVGKALYKGDSIQYVELNPLAIYPQLVFKDEKQRQAYNRLVANVKKVLPIAKEVNNIIIETYDFLQTLPNKKAKEEHLKRVERGIRAEYTPRMKKLTYSQGKLLIKLVYRECDSSSYQLVQAFLGPIRAGFYQAFAALFGASLMKKYDPDGADRYTERIVRQVEAGQI</sequence>
<organism evidence="1">
    <name type="scientific">Leyella stercorea CAG:629</name>
    <dbReference type="NCBI Taxonomy" id="1263103"/>
    <lineage>
        <taxon>Bacteria</taxon>
        <taxon>Pseudomonadati</taxon>
        <taxon>Bacteroidota</taxon>
        <taxon>Bacteroidia</taxon>
        <taxon>Bacteroidales</taxon>
        <taxon>Prevotellaceae</taxon>
        <taxon>Leyella</taxon>
    </lineage>
</organism>
<comment type="caution">
    <text evidence="1">The sequence shown here is derived from an EMBL/GenBank/DDBJ whole genome shotgun (WGS) entry which is preliminary data.</text>
</comment>
<dbReference type="Pfam" id="PF14127">
    <property type="entry name" value="DUF4294"/>
    <property type="match status" value="1"/>
</dbReference>
<dbReference type="EMBL" id="CBIT010000091">
    <property type="protein sequence ID" value="CDE31443.1"/>
    <property type="molecule type" value="Genomic_DNA"/>
</dbReference>
<accession>R7GXG7</accession>
<proteinExistence type="predicted"/>
<dbReference type="AlphaFoldDB" id="R7GXG7"/>